<dbReference type="EMBL" id="CP009552">
    <property type="protein sequence ID" value="AIY91133.1"/>
    <property type="molecule type" value="Genomic_DNA"/>
</dbReference>
<dbReference type="GeneID" id="24798673"/>
<dbReference type="RefSeq" id="WP_048093249.1">
    <property type="nucleotide sequence ID" value="NZ_CP009552.1"/>
</dbReference>
<gene>
    <name evidence="2" type="ORF">GACE_2111</name>
</gene>
<evidence type="ECO:0000256" key="1">
    <source>
        <dbReference type="SAM" id="Coils"/>
    </source>
</evidence>
<name>A0A0A7GGZ1_GEOAI</name>
<evidence type="ECO:0000313" key="2">
    <source>
        <dbReference type="EMBL" id="AIY91133.1"/>
    </source>
</evidence>
<protein>
    <submittedName>
        <fullName evidence="2">Uncharacterized protein</fullName>
    </submittedName>
</protein>
<dbReference type="Proteomes" id="UP000030624">
    <property type="component" value="Chromosome"/>
</dbReference>
<dbReference type="KEGG" id="gac:GACE_2111"/>
<keyword evidence="1" id="KW-0175">Coiled coil</keyword>
<proteinExistence type="predicted"/>
<dbReference type="AlphaFoldDB" id="A0A0A7GGZ1"/>
<accession>A0A0A7GGZ1</accession>
<dbReference type="HOGENOM" id="CLU_2765877_0_0_2"/>
<reference evidence="2 3" key="1">
    <citation type="journal article" date="2015" name="Appl. Environ. Microbiol.">
        <title>The Geoglobus acetivorans genome: Fe(III) reduction, acetate utilization, autotrophic growth, and degradation of aromatic compounds in a hyperthermophilic archaeon.</title>
        <authorList>
            <person name="Mardanov A.V."/>
            <person name="Slododkina G.B."/>
            <person name="Slobodkin A.I."/>
            <person name="Beletsky A.V."/>
            <person name="Gavrilov S.N."/>
            <person name="Kublanov I.V."/>
            <person name="Bonch-Osmolovskaya E.A."/>
            <person name="Skryabin K.G."/>
            <person name="Ravin N.V."/>
        </authorList>
    </citation>
    <scope>NUCLEOTIDE SEQUENCE [LARGE SCALE GENOMIC DNA]</scope>
    <source>
        <strain evidence="2 3">SBH6</strain>
    </source>
</reference>
<feature type="coiled-coil region" evidence="1">
    <location>
        <begin position="13"/>
        <end position="47"/>
    </location>
</feature>
<organism evidence="2 3">
    <name type="scientific">Geoglobus acetivorans</name>
    <dbReference type="NCBI Taxonomy" id="565033"/>
    <lineage>
        <taxon>Archaea</taxon>
        <taxon>Methanobacteriati</taxon>
        <taxon>Methanobacteriota</taxon>
        <taxon>Archaeoglobi</taxon>
        <taxon>Archaeoglobales</taxon>
        <taxon>Archaeoglobaceae</taxon>
        <taxon>Geoglobus</taxon>
    </lineage>
</organism>
<sequence>MILDYEYKRDCRLAEIEQRLEEEEELRRKLEEMKERLDREIQEAFRTAYEMYFEYQRKELGMYDADSEN</sequence>
<evidence type="ECO:0000313" key="3">
    <source>
        <dbReference type="Proteomes" id="UP000030624"/>
    </source>
</evidence>
<dbReference type="STRING" id="565033.GACE_2111"/>